<dbReference type="GO" id="GO:0061629">
    <property type="term" value="F:RNA polymerase II-specific DNA-binding transcription factor binding"/>
    <property type="evidence" value="ECO:0007669"/>
    <property type="project" value="EnsemblFungi"/>
</dbReference>
<dbReference type="GO" id="GO:0006302">
    <property type="term" value="P:double-strand break repair"/>
    <property type="evidence" value="ECO:0007669"/>
    <property type="project" value="EnsemblFungi"/>
</dbReference>
<keyword evidence="16" id="KW-1185">Reference proteome</keyword>
<organism evidence="15 16">
    <name type="scientific">Paramicrosporidium saccamoebae</name>
    <dbReference type="NCBI Taxonomy" id="1246581"/>
    <lineage>
        <taxon>Eukaryota</taxon>
        <taxon>Fungi</taxon>
        <taxon>Fungi incertae sedis</taxon>
        <taxon>Cryptomycota</taxon>
        <taxon>Cryptomycota incertae sedis</taxon>
        <taxon>Paramicrosporidium</taxon>
    </lineage>
</organism>
<name>A0A2H9TQN1_9FUNG</name>
<dbReference type="Gene3D" id="1.20.5.170">
    <property type="match status" value="1"/>
</dbReference>
<dbReference type="PROSITE" id="PS51192">
    <property type="entry name" value="HELICASE_ATP_BIND_1"/>
    <property type="match status" value="1"/>
</dbReference>
<dbReference type="GO" id="GO:0016787">
    <property type="term" value="F:hydrolase activity"/>
    <property type="evidence" value="ECO:0007669"/>
    <property type="project" value="UniProtKB-KW"/>
</dbReference>
<dbReference type="InterPro" id="IPR036427">
    <property type="entry name" value="Bromodomain-like_sf"/>
</dbReference>
<feature type="transmembrane region" description="Helical" evidence="10">
    <location>
        <begin position="48"/>
        <end position="67"/>
    </location>
</feature>
<dbReference type="GO" id="GO:0034198">
    <property type="term" value="P:cellular response to amino acid starvation"/>
    <property type="evidence" value="ECO:0007669"/>
    <property type="project" value="EnsemblFungi"/>
</dbReference>
<dbReference type="Pfam" id="PF00271">
    <property type="entry name" value="Helicase_C"/>
    <property type="match status" value="1"/>
</dbReference>
<dbReference type="GO" id="GO:0140015">
    <property type="term" value="F:histone H3K14ac reader activity"/>
    <property type="evidence" value="ECO:0007669"/>
    <property type="project" value="EnsemblFungi"/>
</dbReference>
<evidence type="ECO:0000256" key="10">
    <source>
        <dbReference type="SAM" id="Phobius"/>
    </source>
</evidence>
<feature type="transmembrane region" description="Helical" evidence="10">
    <location>
        <begin position="112"/>
        <end position="131"/>
    </location>
</feature>
<dbReference type="Proteomes" id="UP000240830">
    <property type="component" value="Unassembled WGS sequence"/>
</dbReference>
<dbReference type="SMART" id="SM00487">
    <property type="entry name" value="DEXDc"/>
    <property type="match status" value="1"/>
</dbReference>
<dbReference type="EMBL" id="MTSL01000011">
    <property type="protein sequence ID" value="PJF20054.1"/>
    <property type="molecule type" value="Genomic_DNA"/>
</dbReference>
<dbReference type="GO" id="GO:0035973">
    <property type="term" value="P:aggrephagy"/>
    <property type="evidence" value="ECO:0007669"/>
    <property type="project" value="EnsemblFungi"/>
</dbReference>
<dbReference type="GO" id="GO:0004386">
    <property type="term" value="F:helicase activity"/>
    <property type="evidence" value="ECO:0007669"/>
    <property type="project" value="UniProtKB-KW"/>
</dbReference>
<dbReference type="PANTHER" id="PTHR10799">
    <property type="entry name" value="SNF2/RAD54 HELICASE FAMILY"/>
    <property type="match status" value="1"/>
</dbReference>
<dbReference type="GO" id="GO:0042393">
    <property type="term" value="F:histone binding"/>
    <property type="evidence" value="ECO:0007669"/>
    <property type="project" value="InterPro"/>
</dbReference>
<dbReference type="GO" id="GO:2000219">
    <property type="term" value="P:positive regulation of invasive growth in response to glucose limitation"/>
    <property type="evidence" value="ECO:0007669"/>
    <property type="project" value="EnsemblFungi"/>
</dbReference>
<dbReference type="GO" id="GO:0031492">
    <property type="term" value="F:nucleosomal DNA binding"/>
    <property type="evidence" value="ECO:0007669"/>
    <property type="project" value="EnsemblFungi"/>
</dbReference>
<dbReference type="Pfam" id="PF00439">
    <property type="entry name" value="Bromodomain"/>
    <property type="match status" value="1"/>
</dbReference>
<dbReference type="GO" id="GO:0006261">
    <property type="term" value="P:DNA-templated DNA replication"/>
    <property type="evidence" value="ECO:0007669"/>
    <property type="project" value="EnsemblFungi"/>
</dbReference>
<evidence type="ECO:0000256" key="3">
    <source>
        <dbReference type="ARBA" id="ARBA00022801"/>
    </source>
</evidence>
<keyword evidence="4" id="KW-0347">Helicase</keyword>
<evidence type="ECO:0000256" key="1">
    <source>
        <dbReference type="ARBA" id="ARBA00004123"/>
    </source>
</evidence>
<dbReference type="InterPro" id="IPR038718">
    <property type="entry name" value="SNF2-like_sf"/>
</dbReference>
<feature type="compositionally biased region" description="Low complexity" evidence="9">
    <location>
        <begin position="1302"/>
        <end position="1311"/>
    </location>
</feature>
<evidence type="ECO:0000259" key="13">
    <source>
        <dbReference type="PROSITE" id="PS51194"/>
    </source>
</evidence>
<feature type="domain" description="Bromo" evidence="11">
    <location>
        <begin position="1355"/>
        <end position="1423"/>
    </location>
</feature>
<dbReference type="InterPro" id="IPR001650">
    <property type="entry name" value="Helicase_C-like"/>
</dbReference>
<dbReference type="SMART" id="SM00297">
    <property type="entry name" value="BROMO"/>
    <property type="match status" value="1"/>
</dbReference>
<comment type="caution">
    <text evidence="15">The sequence shown here is derived from an EMBL/GenBank/DDBJ whole genome shotgun (WGS) entry which is preliminary data.</text>
</comment>
<gene>
    <name evidence="15" type="ORF">PSACC_00137</name>
</gene>
<feature type="domain" description="HSA" evidence="14">
    <location>
        <begin position="525"/>
        <end position="597"/>
    </location>
</feature>
<dbReference type="FunFam" id="3.40.50.10810:FF:000008">
    <property type="entry name" value="Chromatin structure-remodeling complex subunit snf21"/>
    <property type="match status" value="1"/>
</dbReference>
<dbReference type="Gene3D" id="3.40.50.10810">
    <property type="entry name" value="Tandem AAA-ATPase domain"/>
    <property type="match status" value="1"/>
</dbReference>
<dbReference type="InterPro" id="IPR014012">
    <property type="entry name" value="HSA_dom"/>
</dbReference>
<feature type="domain" description="Helicase C-terminal" evidence="13">
    <location>
        <begin position="1013"/>
        <end position="1176"/>
    </location>
</feature>
<protein>
    <submittedName>
        <fullName evidence="15">Uncharacterized protein</fullName>
    </submittedName>
</protein>
<dbReference type="GO" id="GO:0031496">
    <property type="term" value="P:positive regulation of mating type switching"/>
    <property type="evidence" value="ECO:0007669"/>
    <property type="project" value="EnsemblFungi"/>
</dbReference>
<evidence type="ECO:0000256" key="8">
    <source>
        <dbReference type="PROSITE-ProRule" id="PRU00035"/>
    </source>
</evidence>
<keyword evidence="7" id="KW-0539">Nucleus</keyword>
<dbReference type="FunFam" id="3.40.50.300:FF:000843">
    <property type="entry name" value="Chromatin structure-remodeling complex subunit snf21"/>
    <property type="match status" value="1"/>
</dbReference>
<dbReference type="Gene3D" id="1.20.920.10">
    <property type="entry name" value="Bromodomain-like"/>
    <property type="match status" value="1"/>
</dbReference>
<feature type="region of interest" description="Disordered" evidence="9">
    <location>
        <begin position="1274"/>
        <end position="1323"/>
    </location>
</feature>
<dbReference type="GO" id="GO:0000182">
    <property type="term" value="F:rDNA binding"/>
    <property type="evidence" value="ECO:0007669"/>
    <property type="project" value="EnsemblFungi"/>
</dbReference>
<dbReference type="GO" id="GO:0045944">
    <property type="term" value="P:positive regulation of transcription by RNA polymerase II"/>
    <property type="evidence" value="ECO:0007669"/>
    <property type="project" value="EnsemblFungi"/>
</dbReference>
<dbReference type="InterPro" id="IPR027417">
    <property type="entry name" value="P-loop_NTPase"/>
</dbReference>
<dbReference type="CDD" id="cd17996">
    <property type="entry name" value="DEXHc_SMARCA2_SMARCA4"/>
    <property type="match status" value="1"/>
</dbReference>
<dbReference type="GO" id="GO:0016514">
    <property type="term" value="C:SWI/SNF complex"/>
    <property type="evidence" value="ECO:0007669"/>
    <property type="project" value="EnsemblFungi"/>
</dbReference>
<accession>A0A2H9TQN1</accession>
<dbReference type="GO" id="GO:0140008">
    <property type="term" value="F:histone H4 reader activity"/>
    <property type="evidence" value="ECO:0007669"/>
    <property type="project" value="EnsemblFungi"/>
</dbReference>
<dbReference type="PROSITE" id="PS50014">
    <property type="entry name" value="BROMODOMAIN_2"/>
    <property type="match status" value="1"/>
</dbReference>
<evidence type="ECO:0000313" key="16">
    <source>
        <dbReference type="Proteomes" id="UP000240830"/>
    </source>
</evidence>
<dbReference type="GO" id="GO:0140658">
    <property type="term" value="F:ATP-dependent chromatin remodeler activity"/>
    <property type="evidence" value="ECO:0007669"/>
    <property type="project" value="EnsemblFungi"/>
</dbReference>
<dbReference type="Pfam" id="PF07529">
    <property type="entry name" value="HSA"/>
    <property type="match status" value="1"/>
</dbReference>
<dbReference type="Gene3D" id="3.40.50.300">
    <property type="entry name" value="P-loop containing nucleotide triphosphate hydrolases"/>
    <property type="match status" value="1"/>
</dbReference>
<evidence type="ECO:0000259" key="12">
    <source>
        <dbReference type="PROSITE" id="PS51192"/>
    </source>
</evidence>
<evidence type="ECO:0000256" key="2">
    <source>
        <dbReference type="ARBA" id="ARBA00022741"/>
    </source>
</evidence>
<dbReference type="InterPro" id="IPR049730">
    <property type="entry name" value="SNF2/RAD54-like_C"/>
</dbReference>
<evidence type="ECO:0000256" key="6">
    <source>
        <dbReference type="ARBA" id="ARBA00023117"/>
    </source>
</evidence>
<sequence>MRDINRFRLMHPVHANIYLGAAIPELSAGAPFFISVFMTLKIDHPDRLLDWVLICSVAPYVILLAILKYRAAYHRKLCKRQSIESRTQQGISLWAYLKEIFRSEAKMSPTKSPILSCYPSALYYLVFWILYPRPITSCQLHLAYVFACFEIFKAILCRKYFMTVGSLTYNGHRCKLVKWNLWYSLIQDEEKKTFYYPTEDLHGLIPLFNCEAKQLLLVVYAKRFLYIGRVDERVSLIKGALQSTTLNTLNCGIAKNKRILKRHAIETGKDFMVTISSLLDDTNTPNADFTPLRTSCIWIRIKAKAKARLRLALAMERRVIGSGLAGNVTEAGPTASVRPIPDDSINKLKRQMQASQVSAAHTASPLPTPLLHSVSMPRIGGLVTGPGSDTLAELLRLTQDSPQPLLDAKVGDTYRRTIPSSLPLGMDLALVVQERERLLQERAEKRIQALERLLTGMDGPERTKYMIELKTLKLAAVQRQLRENVLRVAHQLRCVDTYGDRPGLRRNKKQSLREARLTERNEQNQKKDRSRKERQSYFDHLQAVVSHHRDLQSIWRSASQKRTRLVKQVMHHHGNFEKEDQRRQERTQKDRLRALKMDDEEAYLKLLDQEKDTRLTYLLKQTDEFLGGLAAKVAAQQEDTQRKLTLDGSASASPVSSESDLGTDEVIKVDYFSTAHKKKEVVEEQPKNLVGGKLKDYQIKGLQWMVSLYNNHLNGILADEMGLGKTIQAISLISYLIEKKGQNGPYLIIVPLSTMTNWVMEFEKWAPSVSKIEYKGVPSQRKNLQNQLKHGRFNVLLTTYEYVIKDRPFLSKIRWLYLVVDEGHRMKNSHSKLTTVLTQYYQMRYRLILTGTPLQNNLPELWALLNFLLPHVFNSCKSFEEWFNTPFANTGEKMELNEEEILLIIRRLHKVLRPFLLRRMKKDVEAELPDKVELVLKCPMSALQQTLYNTVTKRSASALRDPKSLGIRRLNNTIMQLRKICNHPFVFSEVEQQMNPNHQNNELLYRVAGKFELLKRILPKFQATGHKLLIFFQMTQIMTIMEDMLTMQGYKYLRLDGSTKADDRTDLLKRFNAPDSPYFIFLLSTRAGGLGLNLQSADTVIIFDSDWNPHQDLQAQDRAHRIGQTKEVRILRLITIESVEEYIFERAQHKLSLDGKIIQAGKFDHKSTNEERDEMLRAIMEREAEKNDVEEIYGDDELNEIIARDDAELEEFRKMDEEQEQRPLGRLIESHELPKVYLLAEEDEGVVEEDEFADLRSSRRRDVTYNDNLTDDQWLAQIERGETPSSTTSSARKSRKRATDMSASESESLSSPQRTQRIKLKLGKRSKDDGLDADARLNILRAIYDVVENCLEEETNRYRSDLFLQLPERDQYPDYYQLITDPISLAEIEQKISDYASVDAFMEDLEKMFGNAMRYNVEGSQVYEDAQMMKQLATDKLAELLVSEGRFHSDDDI</sequence>
<keyword evidence="5" id="KW-0067">ATP-binding</keyword>
<dbReference type="SMART" id="SM01314">
    <property type="entry name" value="SnAC"/>
    <property type="match status" value="1"/>
</dbReference>
<evidence type="ECO:0000259" key="14">
    <source>
        <dbReference type="PROSITE" id="PS51204"/>
    </source>
</evidence>
<evidence type="ECO:0000256" key="7">
    <source>
        <dbReference type="ARBA" id="ARBA00023242"/>
    </source>
</evidence>
<feature type="region of interest" description="Disordered" evidence="9">
    <location>
        <begin position="498"/>
        <end position="535"/>
    </location>
</feature>
<feature type="domain" description="Helicase ATP-binding" evidence="12">
    <location>
        <begin position="706"/>
        <end position="871"/>
    </location>
</feature>
<feature type="transmembrane region" description="Helical" evidence="10">
    <location>
        <begin position="21"/>
        <end position="42"/>
    </location>
</feature>
<evidence type="ECO:0000256" key="4">
    <source>
        <dbReference type="ARBA" id="ARBA00022806"/>
    </source>
</evidence>
<dbReference type="GO" id="GO:1900189">
    <property type="term" value="P:positive regulation of cell adhesion involved in single-species biofilm formation"/>
    <property type="evidence" value="ECO:0007669"/>
    <property type="project" value="EnsemblFungi"/>
</dbReference>
<keyword evidence="2" id="KW-0547">Nucleotide-binding</keyword>
<dbReference type="SUPFAM" id="SSF47370">
    <property type="entry name" value="Bromodomain"/>
    <property type="match status" value="1"/>
</dbReference>
<dbReference type="InterPro" id="IPR014001">
    <property type="entry name" value="Helicase_ATP-bd"/>
</dbReference>
<dbReference type="SMART" id="SM00490">
    <property type="entry name" value="HELICc"/>
    <property type="match status" value="1"/>
</dbReference>
<dbReference type="SUPFAM" id="SSF52540">
    <property type="entry name" value="P-loop containing nucleoside triphosphate hydrolases"/>
    <property type="match status" value="2"/>
</dbReference>
<proteinExistence type="predicted"/>
<keyword evidence="10" id="KW-0472">Membrane</keyword>
<dbReference type="SMART" id="SM00573">
    <property type="entry name" value="HSA"/>
    <property type="match status" value="1"/>
</dbReference>
<keyword evidence="3" id="KW-0378">Hydrolase</keyword>
<feature type="compositionally biased region" description="Basic and acidic residues" evidence="9">
    <location>
        <begin position="511"/>
        <end position="535"/>
    </location>
</feature>
<keyword evidence="10" id="KW-1133">Transmembrane helix</keyword>
<dbReference type="GO" id="GO:0005524">
    <property type="term" value="F:ATP binding"/>
    <property type="evidence" value="ECO:0007669"/>
    <property type="project" value="UniProtKB-KW"/>
</dbReference>
<dbReference type="CDD" id="cd18793">
    <property type="entry name" value="SF2_C_SNF"/>
    <property type="match status" value="1"/>
</dbReference>
<dbReference type="PRINTS" id="PR00503">
    <property type="entry name" value="BROMODOMAIN"/>
</dbReference>
<evidence type="ECO:0000313" key="15">
    <source>
        <dbReference type="EMBL" id="PJF20054.1"/>
    </source>
</evidence>
<comment type="subcellular location">
    <subcellularLocation>
        <location evidence="1">Nucleus</location>
    </subcellularLocation>
</comment>
<keyword evidence="10" id="KW-0812">Transmembrane</keyword>
<evidence type="ECO:0000259" key="11">
    <source>
        <dbReference type="PROSITE" id="PS50014"/>
    </source>
</evidence>
<dbReference type="GO" id="GO:0042148">
    <property type="term" value="P:DNA strand invasion"/>
    <property type="evidence" value="ECO:0007669"/>
    <property type="project" value="EnsemblFungi"/>
</dbReference>
<dbReference type="PROSITE" id="PS51204">
    <property type="entry name" value="HSA"/>
    <property type="match status" value="1"/>
</dbReference>
<evidence type="ECO:0000256" key="5">
    <source>
        <dbReference type="ARBA" id="ARBA00022840"/>
    </source>
</evidence>
<dbReference type="InterPro" id="IPR001487">
    <property type="entry name" value="Bromodomain"/>
</dbReference>
<dbReference type="InterPro" id="IPR029295">
    <property type="entry name" value="SnAC"/>
</dbReference>
<dbReference type="PROSITE" id="PS51194">
    <property type="entry name" value="HELICASE_CTER"/>
    <property type="match status" value="1"/>
</dbReference>
<evidence type="ECO:0000256" key="9">
    <source>
        <dbReference type="SAM" id="MobiDB-lite"/>
    </source>
</evidence>
<dbReference type="OrthoDB" id="5857104at2759"/>
<dbReference type="InterPro" id="IPR000330">
    <property type="entry name" value="SNF2_N"/>
</dbReference>
<dbReference type="GO" id="GO:0045815">
    <property type="term" value="P:transcription initiation-coupled chromatin remodeling"/>
    <property type="evidence" value="ECO:0007669"/>
    <property type="project" value="EnsemblFungi"/>
</dbReference>
<dbReference type="STRING" id="1246581.A0A2H9TQN1"/>
<dbReference type="Pfam" id="PF00176">
    <property type="entry name" value="SNF2-rel_dom"/>
    <property type="match status" value="1"/>
</dbReference>
<reference evidence="15 16" key="1">
    <citation type="submission" date="2016-10" db="EMBL/GenBank/DDBJ databases">
        <title>The genome of Paramicrosporidium saccamoebae is the missing link in understanding Cryptomycota and Microsporidia evolution.</title>
        <authorList>
            <person name="Quandt C.A."/>
            <person name="Beaudet D."/>
            <person name="Corsaro D."/>
            <person name="Michel R."/>
            <person name="Corradi N."/>
            <person name="James T."/>
        </authorList>
    </citation>
    <scope>NUCLEOTIDE SEQUENCE [LARGE SCALE GENOMIC DNA]</scope>
    <source>
        <strain evidence="15 16">KSL3</strain>
    </source>
</reference>
<dbReference type="Pfam" id="PF14619">
    <property type="entry name" value="SnAC"/>
    <property type="match status" value="1"/>
</dbReference>
<keyword evidence="6 8" id="KW-0103">Bromodomain</keyword>